<dbReference type="PANTHER" id="PTHR43792:SF1">
    <property type="entry name" value="N-ACETYLTRANSFERASE DOMAIN-CONTAINING PROTEIN"/>
    <property type="match status" value="1"/>
</dbReference>
<dbReference type="InterPro" id="IPR016181">
    <property type="entry name" value="Acyl_CoA_acyltransferase"/>
</dbReference>
<evidence type="ECO:0000313" key="2">
    <source>
        <dbReference type="EMBL" id="MCD2515399.1"/>
    </source>
</evidence>
<dbReference type="Pfam" id="PF13302">
    <property type="entry name" value="Acetyltransf_3"/>
    <property type="match status" value="1"/>
</dbReference>
<comment type="caution">
    <text evidence="2">The sequence shown here is derived from an EMBL/GenBank/DDBJ whole genome shotgun (WGS) entry which is preliminary data.</text>
</comment>
<keyword evidence="3" id="KW-1185">Reference proteome</keyword>
<dbReference type="InterPro" id="IPR051531">
    <property type="entry name" value="N-acetyltransferase"/>
</dbReference>
<name>A0ABS8Q0X3_9BURK</name>
<protein>
    <submittedName>
        <fullName evidence="2">GNAT family N-acetyltransferase</fullName>
    </submittedName>
</protein>
<dbReference type="PROSITE" id="PS51186">
    <property type="entry name" value="GNAT"/>
    <property type="match status" value="1"/>
</dbReference>
<organism evidence="2 3">
    <name type="scientific">Massilia phyllostachyos</name>
    <dbReference type="NCBI Taxonomy" id="2898585"/>
    <lineage>
        <taxon>Bacteria</taxon>
        <taxon>Pseudomonadati</taxon>
        <taxon>Pseudomonadota</taxon>
        <taxon>Betaproteobacteria</taxon>
        <taxon>Burkholderiales</taxon>
        <taxon>Oxalobacteraceae</taxon>
        <taxon>Telluria group</taxon>
        <taxon>Massilia</taxon>
    </lineage>
</organism>
<gene>
    <name evidence="2" type="ORF">LQ564_03625</name>
</gene>
<sequence length="174" mass="18757">MSEVLRTARLRLRVADANDAAFYLALVNDPDFIAYIGDRGLRTLDAAARAIEDGPVAMQRTRGHSLYIVERIEDGQPVGMSGLIKRDTLDDVDIGYAFLPAHRGCGYAFESAQAVAAHAARIGIARLVAITNPANAASIGLLRKLGMDFERFAVLVAGQPGVNVYGMALLRRES</sequence>
<dbReference type="RefSeq" id="WP_231056708.1">
    <property type="nucleotide sequence ID" value="NZ_JAJNOC010000001.1"/>
</dbReference>
<evidence type="ECO:0000313" key="3">
    <source>
        <dbReference type="Proteomes" id="UP001179361"/>
    </source>
</evidence>
<dbReference type="Gene3D" id="3.40.630.30">
    <property type="match status" value="1"/>
</dbReference>
<dbReference type="InterPro" id="IPR000182">
    <property type="entry name" value="GNAT_dom"/>
</dbReference>
<proteinExistence type="predicted"/>
<dbReference type="EMBL" id="JAJNOC010000001">
    <property type="protein sequence ID" value="MCD2515399.1"/>
    <property type="molecule type" value="Genomic_DNA"/>
</dbReference>
<dbReference type="Proteomes" id="UP001179361">
    <property type="component" value="Unassembled WGS sequence"/>
</dbReference>
<feature type="domain" description="N-acetyltransferase" evidence="1">
    <location>
        <begin position="10"/>
        <end position="172"/>
    </location>
</feature>
<dbReference type="PANTHER" id="PTHR43792">
    <property type="entry name" value="GNAT FAMILY, PUTATIVE (AFU_ORTHOLOGUE AFUA_3G00765)-RELATED-RELATED"/>
    <property type="match status" value="1"/>
</dbReference>
<evidence type="ECO:0000259" key="1">
    <source>
        <dbReference type="PROSITE" id="PS51186"/>
    </source>
</evidence>
<accession>A0ABS8Q0X3</accession>
<dbReference type="SUPFAM" id="SSF55729">
    <property type="entry name" value="Acyl-CoA N-acyltransferases (Nat)"/>
    <property type="match status" value="1"/>
</dbReference>
<reference evidence="2" key="1">
    <citation type="submission" date="2021-11" db="EMBL/GenBank/DDBJ databases">
        <title>The complete genome of Massilia sp sp. G4R7.</title>
        <authorList>
            <person name="Liu L."/>
            <person name="Yue J."/>
            <person name="Yuan J."/>
            <person name="Yang F."/>
            <person name="Li L."/>
        </authorList>
    </citation>
    <scope>NUCLEOTIDE SEQUENCE</scope>
    <source>
        <strain evidence="2">G4R7</strain>
    </source>
</reference>